<dbReference type="Gene3D" id="1.10.101.10">
    <property type="entry name" value="PGBD-like superfamily/PGBD"/>
    <property type="match status" value="1"/>
</dbReference>
<gene>
    <name evidence="3" type="ORF">HZA66_25765</name>
</gene>
<reference evidence="3" key="1">
    <citation type="submission" date="2020-07" db="EMBL/GenBank/DDBJ databases">
        <title>Huge and variable diversity of episymbiotic CPR bacteria and DPANN archaea in groundwater ecosystems.</title>
        <authorList>
            <person name="He C.Y."/>
            <person name="Keren R."/>
            <person name="Whittaker M."/>
            <person name="Farag I.F."/>
            <person name="Doudna J."/>
            <person name="Cate J.H.D."/>
            <person name="Banfield J.F."/>
        </authorList>
    </citation>
    <scope>NUCLEOTIDE SEQUENCE</scope>
    <source>
        <strain evidence="3">NC_groundwater_1818_Pr3_B-0.1um_66_35</strain>
    </source>
</reference>
<dbReference type="Pfam" id="PF01471">
    <property type="entry name" value="PG_binding_1"/>
    <property type="match status" value="1"/>
</dbReference>
<dbReference type="AlphaFoldDB" id="A0A933W440"/>
<dbReference type="InterPro" id="IPR036366">
    <property type="entry name" value="PGBDSf"/>
</dbReference>
<sequence>MRSMLAATLMIASATGIATAQTAPSGTVQGVKPKPVATTPIRPALQTPAETATAMTQAEREAIQSDLAWTGDYNGVINGEPSDRMVGAIKAFQKNLGGKQTGVLNPQERSQLAAAARKLQGNVGWKLVSDPVTGARLGIPQKLVPQQSSDANGSKWASSTGTIQIVLARRKEAGVTTAKLADQEKKDPGRKVSYSAVKPDFFVLSGTQGLKKFYMRGAFKDAEVRILTILYDQATEGTMEPVVIAMSSAFNPFPSGALAGPPPRKKVEYSTGAIVGADGAILADREAVDACVSIVVAGHGNADLAATDKEHDLALLRIYGARGLKPLALGAGAKLASAGAPASLDLTGIADPQNQGGGSAVSVSKASVTPVGSAGGLALSPPPGLGFSGAPARDADGKFAGLTLLRPPQVAGPANGTVATQATLVDADTVRKFLAGANVKPATAPAADAKAGVVRVICVRK</sequence>
<name>A0A933W440_RHOPL</name>
<evidence type="ECO:0000313" key="3">
    <source>
        <dbReference type="EMBL" id="MBI5132860.1"/>
    </source>
</evidence>
<organism evidence="3 4">
    <name type="scientific">Rhodopseudomonas palustris</name>
    <dbReference type="NCBI Taxonomy" id="1076"/>
    <lineage>
        <taxon>Bacteria</taxon>
        <taxon>Pseudomonadati</taxon>
        <taxon>Pseudomonadota</taxon>
        <taxon>Alphaproteobacteria</taxon>
        <taxon>Hyphomicrobiales</taxon>
        <taxon>Nitrobacteraceae</taxon>
        <taxon>Rhodopseudomonas</taxon>
    </lineage>
</organism>
<dbReference type="InterPro" id="IPR009003">
    <property type="entry name" value="Peptidase_S1_PA"/>
</dbReference>
<accession>A0A933W440</accession>
<comment type="caution">
    <text evidence="3">The sequence shown here is derived from an EMBL/GenBank/DDBJ whole genome shotgun (WGS) entry which is preliminary data.</text>
</comment>
<feature type="signal peptide" evidence="1">
    <location>
        <begin position="1"/>
        <end position="20"/>
    </location>
</feature>
<dbReference type="Proteomes" id="UP000782519">
    <property type="component" value="Unassembled WGS sequence"/>
</dbReference>
<dbReference type="InterPro" id="IPR002477">
    <property type="entry name" value="Peptidoglycan-bd-like"/>
</dbReference>
<dbReference type="InterPro" id="IPR036365">
    <property type="entry name" value="PGBD-like_sf"/>
</dbReference>
<dbReference type="SUPFAM" id="SSF50494">
    <property type="entry name" value="Trypsin-like serine proteases"/>
    <property type="match status" value="1"/>
</dbReference>
<feature type="chain" id="PRO_5037920394" evidence="1">
    <location>
        <begin position="21"/>
        <end position="461"/>
    </location>
</feature>
<dbReference type="SUPFAM" id="SSF47090">
    <property type="entry name" value="PGBD-like"/>
    <property type="match status" value="1"/>
</dbReference>
<evidence type="ECO:0000256" key="1">
    <source>
        <dbReference type="SAM" id="SignalP"/>
    </source>
</evidence>
<proteinExistence type="predicted"/>
<dbReference type="Gene3D" id="2.40.10.120">
    <property type="match status" value="1"/>
</dbReference>
<protein>
    <submittedName>
        <fullName evidence="3">Peptidoglycan-binding protein</fullName>
    </submittedName>
</protein>
<feature type="domain" description="Peptidoglycan binding-like" evidence="2">
    <location>
        <begin position="57"/>
        <end position="109"/>
    </location>
</feature>
<evidence type="ECO:0000259" key="2">
    <source>
        <dbReference type="Pfam" id="PF01471"/>
    </source>
</evidence>
<dbReference type="EMBL" id="JACRJB010000072">
    <property type="protein sequence ID" value="MBI5132860.1"/>
    <property type="molecule type" value="Genomic_DNA"/>
</dbReference>
<evidence type="ECO:0000313" key="4">
    <source>
        <dbReference type="Proteomes" id="UP000782519"/>
    </source>
</evidence>
<keyword evidence="1" id="KW-0732">Signal</keyword>